<reference evidence="1 2" key="1">
    <citation type="submission" date="2019-02" db="EMBL/GenBank/DDBJ databases">
        <title>Genomic Encyclopedia of Type Strains, Phase IV (KMG-IV): sequencing the most valuable type-strain genomes for metagenomic binning, comparative biology and taxonomic classification.</title>
        <authorList>
            <person name="Goeker M."/>
        </authorList>
    </citation>
    <scope>NUCLEOTIDE SEQUENCE [LARGE SCALE GENOMIC DNA]</scope>
    <source>
        <strain evidence="1 2">DSM 17196</strain>
    </source>
</reference>
<proteinExistence type="predicted"/>
<dbReference type="AlphaFoldDB" id="A0A4Q7NYC3"/>
<dbReference type="OrthoDB" id="240921at2"/>
<sequence>MLHRIISNSQSKAITYSLFQSCNKVPNKDWQAINKEDNLYLVLPYLAVIEDSLAATIDFWYVIFYQDQIPVGIAYTQLIKVNPKQISQQKLPCKVSDAIQNFFLKNLEIKTLVCGNLFACGAHGFSFDTTKINTQEATKALTEALKDIRTVVHADDKPSFILLKEFWQEKVQLLGNDFEELHYKAFEVDVNMVLELQPHWNTFEDYLTDFRTKFRTRAKKTFEKSAAVSIKDFNSKNIRLYAEAIDKLYRSVIENADFKLGHLNARAFEGFKDQLGDQFIFKGYFLDDDLIGFTTAFVPQDQVLEANHIGINYTYNKSHALYQRMLYEYVSTAIQLRTKELRLGRTAETIKSTVGATPKRMKLYVKHGNTLSNQLLKPLVDFITPNDYEIRTPFKAQLS</sequence>
<protein>
    <recommendedName>
        <fullName evidence="3">Peptidoglycan biosynthesis/recognition protein</fullName>
    </recommendedName>
</protein>
<dbReference type="SUPFAM" id="SSF55729">
    <property type="entry name" value="Acyl-CoA N-acyltransferases (Nat)"/>
    <property type="match status" value="1"/>
</dbReference>
<evidence type="ECO:0008006" key="3">
    <source>
        <dbReference type="Google" id="ProtNLM"/>
    </source>
</evidence>
<dbReference type="RefSeq" id="WP_130287125.1">
    <property type="nucleotide sequence ID" value="NZ_SGXE01000003.1"/>
</dbReference>
<gene>
    <name evidence="1" type="ORF">EV197_2579</name>
</gene>
<dbReference type="EMBL" id="SGXE01000003">
    <property type="protein sequence ID" value="RZS92441.1"/>
    <property type="molecule type" value="Genomic_DNA"/>
</dbReference>
<accession>A0A4Q7NYC3</accession>
<evidence type="ECO:0000313" key="1">
    <source>
        <dbReference type="EMBL" id="RZS92441.1"/>
    </source>
</evidence>
<organism evidence="1 2">
    <name type="scientific">Aquimarina brevivitae</name>
    <dbReference type="NCBI Taxonomy" id="323412"/>
    <lineage>
        <taxon>Bacteria</taxon>
        <taxon>Pseudomonadati</taxon>
        <taxon>Bacteroidota</taxon>
        <taxon>Flavobacteriia</taxon>
        <taxon>Flavobacteriales</taxon>
        <taxon>Flavobacteriaceae</taxon>
        <taxon>Aquimarina</taxon>
    </lineage>
</organism>
<comment type="caution">
    <text evidence="1">The sequence shown here is derived from an EMBL/GenBank/DDBJ whole genome shotgun (WGS) entry which is preliminary data.</text>
</comment>
<dbReference type="Proteomes" id="UP000292262">
    <property type="component" value="Unassembled WGS sequence"/>
</dbReference>
<name>A0A4Q7NYC3_9FLAO</name>
<keyword evidence="2" id="KW-1185">Reference proteome</keyword>
<evidence type="ECO:0000313" key="2">
    <source>
        <dbReference type="Proteomes" id="UP000292262"/>
    </source>
</evidence>
<dbReference type="InterPro" id="IPR016181">
    <property type="entry name" value="Acyl_CoA_acyltransferase"/>
</dbReference>